<dbReference type="Pfam" id="PF12697">
    <property type="entry name" value="Abhydrolase_6"/>
    <property type="match status" value="1"/>
</dbReference>
<reference evidence="2 3" key="1">
    <citation type="journal article" date="2013" name="Genome Announc.">
        <title>Draft Genome Sequence for Caulobacter sp. Strain OR37, a Bacterium Tolerant to Heavy Metals.</title>
        <authorList>
            <person name="Utturkar S.M."/>
            <person name="Bollmann A."/>
            <person name="Brzoska R.M."/>
            <person name="Klingeman D.M."/>
            <person name="Epstein S.E."/>
            <person name="Palumbo A.V."/>
            <person name="Brown S.D."/>
        </authorList>
    </citation>
    <scope>NUCLEOTIDE SEQUENCE [LARGE SCALE GENOMIC DNA]</scope>
    <source>
        <strain evidence="2 3">OR37</strain>
    </source>
</reference>
<dbReference type="InterPro" id="IPR029058">
    <property type="entry name" value="AB_hydrolase_fold"/>
</dbReference>
<dbReference type="AlphaFoldDB" id="R0CYX7"/>
<comment type="caution">
    <text evidence="2">The sequence shown here is derived from an EMBL/GenBank/DDBJ whole genome shotgun (WGS) entry which is preliminary data.</text>
</comment>
<dbReference type="eggNOG" id="COG2267">
    <property type="taxonomic scope" value="Bacteria"/>
</dbReference>
<feature type="domain" description="AB hydrolase-1" evidence="1">
    <location>
        <begin position="20"/>
        <end position="82"/>
    </location>
</feature>
<proteinExistence type="predicted"/>
<dbReference type="EMBL" id="APMP01000016">
    <property type="protein sequence ID" value="ENZ81480.1"/>
    <property type="molecule type" value="Genomic_DNA"/>
</dbReference>
<dbReference type="Proteomes" id="UP000013063">
    <property type="component" value="Unassembled WGS sequence"/>
</dbReference>
<dbReference type="PANTHER" id="PTHR43433:SF4">
    <property type="entry name" value="NON-HEME CHLOROPEROXIDASE-RELATED"/>
    <property type="match status" value="1"/>
</dbReference>
<dbReference type="PATRIC" id="fig|1292034.3.peg.2573"/>
<protein>
    <recommendedName>
        <fullName evidence="1">AB hydrolase-1 domain-containing protein</fullName>
    </recommendedName>
</protein>
<evidence type="ECO:0000259" key="1">
    <source>
        <dbReference type="Pfam" id="PF12697"/>
    </source>
</evidence>
<dbReference type="STRING" id="1292034.OR37_02591"/>
<dbReference type="InterPro" id="IPR050471">
    <property type="entry name" value="AB_hydrolase"/>
</dbReference>
<gene>
    <name evidence="2" type="ORF">OR37_02591</name>
</gene>
<dbReference type="PANTHER" id="PTHR43433">
    <property type="entry name" value="HYDROLASE, ALPHA/BETA FOLD FAMILY PROTEIN"/>
    <property type="match status" value="1"/>
</dbReference>
<dbReference type="SUPFAM" id="SSF53474">
    <property type="entry name" value="alpha/beta-Hydrolases"/>
    <property type="match status" value="1"/>
</dbReference>
<organism evidence="2 3">
    <name type="scientific">Caulobacter vibrioides OR37</name>
    <dbReference type="NCBI Taxonomy" id="1292034"/>
    <lineage>
        <taxon>Bacteria</taxon>
        <taxon>Pseudomonadati</taxon>
        <taxon>Pseudomonadota</taxon>
        <taxon>Alphaproteobacteria</taxon>
        <taxon>Caulobacterales</taxon>
        <taxon>Caulobacteraceae</taxon>
        <taxon>Caulobacter</taxon>
    </lineage>
</organism>
<keyword evidence="3" id="KW-1185">Reference proteome</keyword>
<sequence length="90" mass="9496">MGRTVGLDGFARQTEAVIARPDSRPLLAEISVPTTIVVGDADRLTPMALSEEMAAAIPGATLTIAADCGHVITLERPEVVNKALDAWLTR</sequence>
<name>R0CYX7_CAUVI</name>
<evidence type="ECO:0000313" key="3">
    <source>
        <dbReference type="Proteomes" id="UP000013063"/>
    </source>
</evidence>
<dbReference type="OrthoDB" id="5491135at2"/>
<accession>R0CYX7</accession>
<dbReference type="Gene3D" id="3.40.50.1820">
    <property type="entry name" value="alpha/beta hydrolase"/>
    <property type="match status" value="1"/>
</dbReference>
<dbReference type="InterPro" id="IPR000073">
    <property type="entry name" value="AB_hydrolase_1"/>
</dbReference>
<evidence type="ECO:0000313" key="2">
    <source>
        <dbReference type="EMBL" id="ENZ81480.1"/>
    </source>
</evidence>